<accession>A0A317WSC5</accession>
<evidence type="ECO:0000313" key="2">
    <source>
        <dbReference type="EMBL" id="PWY88047.1"/>
    </source>
</evidence>
<dbReference type="AlphaFoldDB" id="A0A317WSC5"/>
<dbReference type="EMBL" id="MSFK01000013">
    <property type="protein sequence ID" value="PWY88047.1"/>
    <property type="molecule type" value="Genomic_DNA"/>
</dbReference>
<dbReference type="RefSeq" id="XP_025467830.1">
    <property type="nucleotide sequence ID" value="XM_025617560.1"/>
</dbReference>
<keyword evidence="3" id="KW-1185">Reference proteome</keyword>
<sequence>MSVTFVSPFFWASRPDPMTHHLPRIIGTALATIVGPKRRGHHGDPQVPGVWLTTTTGDGPNIGGLELTPKLEPARVSPEPVDWRRQITMRSCRASARDWMLGARYCSGVARSIWRLPRRLPTKQPAGSRSGRPSEDRDEEGFQPVFGFGTCT</sequence>
<name>A0A317WSC5_9EURO</name>
<proteinExistence type="predicted"/>
<dbReference type="OrthoDB" id="10415834at2759"/>
<reference evidence="2 3" key="1">
    <citation type="submission" date="2016-12" db="EMBL/GenBank/DDBJ databases">
        <title>The genomes of Aspergillus section Nigri reveals drivers in fungal speciation.</title>
        <authorList>
            <consortium name="DOE Joint Genome Institute"/>
            <person name="Vesth T.C."/>
            <person name="Nybo J."/>
            <person name="Theobald S."/>
            <person name="Brandl J."/>
            <person name="Frisvad J.C."/>
            <person name="Nielsen K.F."/>
            <person name="Lyhne E.K."/>
            <person name="Kogle M.E."/>
            <person name="Kuo A."/>
            <person name="Riley R."/>
            <person name="Clum A."/>
            <person name="Nolan M."/>
            <person name="Lipzen A."/>
            <person name="Salamov A."/>
            <person name="Henrissat B."/>
            <person name="Wiebenga A."/>
            <person name="De Vries R.P."/>
            <person name="Grigoriev I.V."/>
            <person name="Mortensen U.H."/>
            <person name="Andersen M.R."/>
            <person name="Baker S.E."/>
        </authorList>
    </citation>
    <scope>NUCLEOTIDE SEQUENCE [LARGE SCALE GENOMIC DNA]</scope>
    <source>
        <strain evidence="2 3">CBS 115572</strain>
    </source>
</reference>
<comment type="caution">
    <text evidence="2">The sequence shown here is derived from an EMBL/GenBank/DDBJ whole genome shotgun (WGS) entry which is preliminary data.</text>
</comment>
<gene>
    <name evidence="2" type="ORF">BO94DRAFT_63410</name>
</gene>
<protein>
    <submittedName>
        <fullName evidence="2">Uncharacterized protein</fullName>
    </submittedName>
</protein>
<feature type="region of interest" description="Disordered" evidence="1">
    <location>
        <begin position="120"/>
        <end position="152"/>
    </location>
</feature>
<evidence type="ECO:0000313" key="3">
    <source>
        <dbReference type="Proteomes" id="UP000246702"/>
    </source>
</evidence>
<evidence type="ECO:0000256" key="1">
    <source>
        <dbReference type="SAM" id="MobiDB-lite"/>
    </source>
</evidence>
<organism evidence="2 3">
    <name type="scientific">Aspergillus sclerotioniger CBS 115572</name>
    <dbReference type="NCBI Taxonomy" id="1450535"/>
    <lineage>
        <taxon>Eukaryota</taxon>
        <taxon>Fungi</taxon>
        <taxon>Dikarya</taxon>
        <taxon>Ascomycota</taxon>
        <taxon>Pezizomycotina</taxon>
        <taxon>Eurotiomycetes</taxon>
        <taxon>Eurotiomycetidae</taxon>
        <taxon>Eurotiales</taxon>
        <taxon>Aspergillaceae</taxon>
        <taxon>Aspergillus</taxon>
        <taxon>Aspergillus subgen. Circumdati</taxon>
    </lineage>
</organism>
<dbReference type="Proteomes" id="UP000246702">
    <property type="component" value="Unassembled WGS sequence"/>
</dbReference>
<dbReference type="GeneID" id="37119703"/>